<comment type="caution">
    <text evidence="1">The sequence shown here is derived from an EMBL/GenBank/DDBJ whole genome shotgun (WGS) entry which is preliminary data.</text>
</comment>
<organism evidence="1 2">
    <name type="scientific">Melastoma candidum</name>
    <dbReference type="NCBI Taxonomy" id="119954"/>
    <lineage>
        <taxon>Eukaryota</taxon>
        <taxon>Viridiplantae</taxon>
        <taxon>Streptophyta</taxon>
        <taxon>Embryophyta</taxon>
        <taxon>Tracheophyta</taxon>
        <taxon>Spermatophyta</taxon>
        <taxon>Magnoliopsida</taxon>
        <taxon>eudicotyledons</taxon>
        <taxon>Gunneridae</taxon>
        <taxon>Pentapetalae</taxon>
        <taxon>rosids</taxon>
        <taxon>malvids</taxon>
        <taxon>Myrtales</taxon>
        <taxon>Melastomataceae</taxon>
        <taxon>Melastomatoideae</taxon>
        <taxon>Melastomateae</taxon>
        <taxon>Melastoma</taxon>
    </lineage>
</organism>
<proteinExistence type="predicted"/>
<sequence>MVLKRPLREERSDHLGVLSPELKRRAKHLGRSVFGGFQVDEIISRLQPWLETFFRDMVGEEVDRVISLLHNPSARSALKLSGNSGRCSLQLRFGNELPDVLYSGSPIEADGGTPLQIKLVDSTTGETVVDGPLSSLKVQIVVVGSGFGCDDEQEDWSLEEFNQNIVRERQGRKPLLAGEINLTLKEGVGVLGNLVFTDNSSWNRTKKFRLGVRVVSKSSADTRVREAVSSAFSVKEHRGQKYRKHHPPSLDDEVWRLEQIRKDGTFHERLSSQGIVTVKDFLRLYEVDPSALRNIFGPTITTRTWDIIVAHAKHCVVDDNKHYTYYFESENIGLMFNSVFKVVAVAIHNLDYQPMDSLTSHEKALVHSLKIQALKKTGEWLPFDSVLEGTVNLQDEPSINFAALHQGQKEVFPASNILSVSNNHDAMWNLQSEVYHFPDNTYPVHSFDTGQDSYFQGESGYNSQTASAENFPQCYQSCPSLPGSSTWGGEQGFFVSSGLNSSYSSLTSLKPEAST</sequence>
<accession>A0ACB9LHX6</accession>
<evidence type="ECO:0000313" key="1">
    <source>
        <dbReference type="EMBL" id="KAI4310931.1"/>
    </source>
</evidence>
<evidence type="ECO:0000313" key="2">
    <source>
        <dbReference type="Proteomes" id="UP001057402"/>
    </source>
</evidence>
<protein>
    <submittedName>
        <fullName evidence="1">Uncharacterized protein</fullName>
    </submittedName>
</protein>
<gene>
    <name evidence="1" type="ORF">MLD38_035874</name>
</gene>
<dbReference type="EMBL" id="CM042890">
    <property type="protein sequence ID" value="KAI4310931.1"/>
    <property type="molecule type" value="Genomic_DNA"/>
</dbReference>
<name>A0ACB9LHX6_9MYRT</name>
<dbReference type="Proteomes" id="UP001057402">
    <property type="component" value="Chromosome 11"/>
</dbReference>
<keyword evidence="2" id="KW-1185">Reference proteome</keyword>
<reference evidence="2" key="1">
    <citation type="journal article" date="2023" name="Front. Plant Sci.">
        <title>Chromosomal-level genome assembly of Melastoma candidum provides insights into trichome evolution.</title>
        <authorList>
            <person name="Zhong Y."/>
            <person name="Wu W."/>
            <person name="Sun C."/>
            <person name="Zou P."/>
            <person name="Liu Y."/>
            <person name="Dai S."/>
            <person name="Zhou R."/>
        </authorList>
    </citation>
    <scope>NUCLEOTIDE SEQUENCE [LARGE SCALE GENOMIC DNA]</scope>
</reference>